<reference evidence="2" key="1">
    <citation type="submission" date="2021-01" db="EMBL/GenBank/DDBJ databases">
        <title>Whole genome shotgun sequence of Planosporangium mesophilum NBRC 109066.</title>
        <authorList>
            <person name="Komaki H."/>
            <person name="Tamura T."/>
        </authorList>
    </citation>
    <scope>NUCLEOTIDE SEQUENCE</scope>
    <source>
        <strain evidence="2">NBRC 109066</strain>
    </source>
</reference>
<comment type="caution">
    <text evidence="2">The sequence shown here is derived from an EMBL/GenBank/DDBJ whole genome shotgun (WGS) entry which is preliminary data.</text>
</comment>
<evidence type="ECO:0000313" key="3">
    <source>
        <dbReference type="Proteomes" id="UP000599074"/>
    </source>
</evidence>
<evidence type="ECO:0000313" key="2">
    <source>
        <dbReference type="EMBL" id="GII20745.1"/>
    </source>
</evidence>
<accession>A0A8J3TFU7</accession>
<sequence>MSSKPSPPSAPNTPVPHTAANTVTNAVNTRNQRRYRKLALPSAANTPISLSFTYIVICNPYDVR</sequence>
<keyword evidence="3" id="KW-1185">Reference proteome</keyword>
<evidence type="ECO:0000256" key="1">
    <source>
        <dbReference type="SAM" id="MobiDB-lite"/>
    </source>
</evidence>
<feature type="region of interest" description="Disordered" evidence="1">
    <location>
        <begin position="1"/>
        <end position="30"/>
    </location>
</feature>
<feature type="compositionally biased region" description="Low complexity" evidence="1">
    <location>
        <begin position="15"/>
        <end position="29"/>
    </location>
</feature>
<dbReference type="Proteomes" id="UP000599074">
    <property type="component" value="Unassembled WGS sequence"/>
</dbReference>
<organism evidence="2 3">
    <name type="scientific">Planosporangium mesophilum</name>
    <dbReference type="NCBI Taxonomy" id="689768"/>
    <lineage>
        <taxon>Bacteria</taxon>
        <taxon>Bacillati</taxon>
        <taxon>Actinomycetota</taxon>
        <taxon>Actinomycetes</taxon>
        <taxon>Micromonosporales</taxon>
        <taxon>Micromonosporaceae</taxon>
        <taxon>Planosporangium</taxon>
    </lineage>
</organism>
<protein>
    <submittedName>
        <fullName evidence="2">Uncharacterized protein</fullName>
    </submittedName>
</protein>
<proteinExistence type="predicted"/>
<dbReference type="EMBL" id="BOON01000002">
    <property type="protein sequence ID" value="GII20745.1"/>
    <property type="molecule type" value="Genomic_DNA"/>
</dbReference>
<feature type="compositionally biased region" description="Pro residues" evidence="1">
    <location>
        <begin position="1"/>
        <end position="14"/>
    </location>
</feature>
<name>A0A8J3TFU7_9ACTN</name>
<gene>
    <name evidence="2" type="ORF">Pme01_03420</name>
</gene>
<dbReference type="AlphaFoldDB" id="A0A8J3TFU7"/>